<evidence type="ECO:0000313" key="3">
    <source>
        <dbReference type="EMBL" id="SIT27183.1"/>
    </source>
</evidence>
<dbReference type="Gene3D" id="2.60.40.10">
    <property type="entry name" value="Immunoglobulins"/>
    <property type="match status" value="1"/>
</dbReference>
<proteinExistence type="predicted"/>
<dbReference type="Pfam" id="PF14436">
    <property type="entry name" value="EndoU_bacteria"/>
    <property type="match status" value="1"/>
</dbReference>
<gene>
    <name evidence="3" type="ORF">SAMN05421788_107162</name>
</gene>
<dbReference type="CDD" id="cd00063">
    <property type="entry name" value="FN3"/>
    <property type="match status" value="1"/>
</dbReference>
<dbReference type="InterPro" id="IPR013783">
    <property type="entry name" value="Ig-like_fold"/>
</dbReference>
<dbReference type="InterPro" id="IPR036116">
    <property type="entry name" value="FN3_sf"/>
</dbReference>
<dbReference type="EMBL" id="FTOR01000007">
    <property type="protein sequence ID" value="SIT27183.1"/>
    <property type="molecule type" value="Genomic_DNA"/>
</dbReference>
<dbReference type="SUPFAM" id="SSF49265">
    <property type="entry name" value="Fibronectin type III"/>
    <property type="match status" value="1"/>
</dbReference>
<dbReference type="GO" id="GO:0004519">
    <property type="term" value="F:endonuclease activity"/>
    <property type="evidence" value="ECO:0007669"/>
    <property type="project" value="InterPro"/>
</dbReference>
<sequence length="1978" mass="219210">MRKRSTLLTLILLLLTTIAKADFPVQASVQLIPPYTLRVSDLYSSSTDKMVITLINTDLTKASLGVRLRLYIESQGIVLRSKDGVYYPTITLDAGIPARLTQGDLAPYFNVDNLDLTGLTRAQYTQQGTLPEGFYTISCEVIEVLTGRVLSRKSSAMAWISLSDPPLLNLPAKQESIAFRNPQNILFNWTPRHLSSPNSAFNTSYDFTLVEIWDNVIAPEVAFTTAQPLYQTNTTATTLLYGPAETPLIAGKRYAWRVQAKASNGIDNLDLFRNNGYSEIFWFTYQDNCQPPTNPQAEPGTGRATISWTPGVQLLDSTYTVDYRVQGQTNWYSSTTTASKQMLYDLTVNQTYEYRVGVACASGTGYTYTDIKTFVMTGSKDTAGINCGKITPALNITNQNLATTMLNGDRITAGDFPVVLTQVSGTKSFSGKGYVTIPMLSNAKVKVTFSNIGINTDKQLISGYIETTYDSTESQIANVNKIIENIEGAIEGGNNTGHVVTGESAADYTVNFTIPENCTTCTFTSDGKGGGTMNFGNNNTLTVDHLPATVKDASGTTYSIGQDGKLTKIGTATEASKNLVAGADKTAIDTSKGIVNFTAHPDQHYAFDKYIAAYDNNETWGKRYEALGSYRVSAKAIAQGVTDVVLAEIALKNDLKPDSVQFVSGTGTVYTKAKYNNKDNAWVINLVGGPANDAQEIYALYPQPDGKAANLGKLLVAAYPAREKKLVLVPVNGITGFDEKAIADSLNAIYNSINIRFTVSTDQSFSSSSISAWDEDNNGALNVSGSGLLSVYTPEMKALNSAYKGVNKTLDKDAVYMFVLDKAADSMVLGDMPRNKQFGYLFVQDNKAIPYTVAHEMAHGFFSLQHLFDYSGMHRTESLPANLMDYPAGNRLSKLQWDCIHDPALVIGAFESDGDAMSYKLYQIDSAFRNKDNKTVSFLAPTGEIITVPQKTVYNIWFNYGSAYHDEDKSYLEYYDSLLAGTLYRFSIKTSETTYETYEFNAEQSNYVGVNSGTAYVQNVDFDNVDGFAYPVPCDGKYTLYKFPVGSDGYFSKLAGKAASLNFFSIASLFTPFKGSFQPMKRDNNTISQVVDSIVRQNCSYCISSITLTMLKGRCNTQELIWVDKIAQMRTIYPLYFDRFTQLEIVNPHPFKITIVDNPNQEGSWEQPRTLYFKGKTPEMGKDYDTVYASEFPWANYLATHPEVVSNFTSNKTEFYRTFIEQFDLFIKQGNQSSDDFWNSVTKSTSVGAITAQVYKDELFQLQAVNPLKKLIALDLMINSSTNYFTTLETPCVKLFSTFNESDYIQVLTYITDSIGIKKVYDAFYNHSDYAGGRQNLTEILCLISSMVSQTGYGIESEDRYAHYMKEIDKIPGVEGNLWQFSNFKWNFLDNGLIRMYERDDKTSFDVKYNDIVPIQMIGGFEFRGVKYQDGTIIRVPAIMAVLMNHLGRMEVTEKVTWTGVNTIMLAVGIAEIKVAFEAAKLVRMGLAVADAIGTTTSIIAQQVNDTYMPAKLRGEVQLAAALLSLPNALSKIAEIEKVVDDLDAAIAGAEKSMAKGEVLAAMYAAKRQISLAMTDSKDAVEIFNRISKVGIAEEDLKPFKEILSSLSKNDNNVYLVVFRNKQNNIKLLANGRETVLEDYSLGAYLKKWYPNAAQNGKKIILLSGQDAATAQKLAKNYEGTIIANDGWVRLHDNGVIESSKPFKEYTAAGSVESAKEVTGLGSASNTAAKFSIKVGAWTELDAQAANYVQKLKNEKLTYIAGKFRQFSDEERIRFMKNFDDNTPINYKRLLDDETKSMINNWRADEYFANPAGMDKYHYSSADKLEHAVLGDYAPPEDPVLSMRPKKMTGGGHGEDGYQYQIKCGYNPEVKYTFDNKVRTGNVPGHEDPLKATGGEQSWYPPDWTKQDISDAEQYVKNHNPAAWTALPEGGVIYDNYKNVRVGIVKTQGAIGTSFPDKMMQPSMTGAHWELNPTIIKN</sequence>
<evidence type="ECO:0000259" key="2">
    <source>
        <dbReference type="PROSITE" id="PS50853"/>
    </source>
</evidence>
<dbReference type="STRING" id="477680.SAMN05421788_107162"/>
<organism evidence="3 4">
    <name type="scientific">Filimonas lacunae</name>
    <dbReference type="NCBI Taxonomy" id="477680"/>
    <lineage>
        <taxon>Bacteria</taxon>
        <taxon>Pseudomonadati</taxon>
        <taxon>Bacteroidota</taxon>
        <taxon>Chitinophagia</taxon>
        <taxon>Chitinophagales</taxon>
        <taxon>Chitinophagaceae</taxon>
        <taxon>Filimonas</taxon>
    </lineage>
</organism>
<protein>
    <submittedName>
        <fullName evidence="3">EndoU nuclease</fullName>
    </submittedName>
</protein>
<feature type="signal peptide" evidence="1">
    <location>
        <begin position="1"/>
        <end position="21"/>
    </location>
</feature>
<dbReference type="InterPro" id="IPR003961">
    <property type="entry name" value="FN3_dom"/>
</dbReference>
<evidence type="ECO:0000256" key="1">
    <source>
        <dbReference type="SAM" id="SignalP"/>
    </source>
</evidence>
<name>A0A1N7QWF0_9BACT</name>
<dbReference type="Proteomes" id="UP000186917">
    <property type="component" value="Unassembled WGS sequence"/>
</dbReference>
<keyword evidence="4" id="KW-1185">Reference proteome</keyword>
<accession>A0A1N7QWF0</accession>
<reference evidence="4" key="1">
    <citation type="submission" date="2017-01" db="EMBL/GenBank/DDBJ databases">
        <authorList>
            <person name="Varghese N."/>
            <person name="Submissions S."/>
        </authorList>
    </citation>
    <scope>NUCLEOTIDE SEQUENCE [LARGE SCALE GENOMIC DNA]</scope>
    <source>
        <strain evidence="4">DSM 21054</strain>
    </source>
</reference>
<dbReference type="InterPro" id="IPR029501">
    <property type="entry name" value="EndoU_bac"/>
</dbReference>
<feature type="chain" id="PRO_5013247217" evidence="1">
    <location>
        <begin position="22"/>
        <end position="1978"/>
    </location>
</feature>
<feature type="domain" description="Fibronectin type-III" evidence="2">
    <location>
        <begin position="291"/>
        <end position="380"/>
    </location>
</feature>
<evidence type="ECO:0000313" key="4">
    <source>
        <dbReference type="Proteomes" id="UP000186917"/>
    </source>
</evidence>
<dbReference type="RefSeq" id="WP_076380754.1">
    <property type="nucleotide sequence ID" value="NZ_AP017422.1"/>
</dbReference>
<dbReference type="PROSITE" id="PS50853">
    <property type="entry name" value="FN3"/>
    <property type="match status" value="1"/>
</dbReference>
<keyword evidence="1" id="KW-0732">Signal</keyword>
<dbReference type="OrthoDB" id="1521695at2"/>